<organism evidence="3 4">
    <name type="scientific">Lactuca virosa</name>
    <dbReference type="NCBI Taxonomy" id="75947"/>
    <lineage>
        <taxon>Eukaryota</taxon>
        <taxon>Viridiplantae</taxon>
        <taxon>Streptophyta</taxon>
        <taxon>Embryophyta</taxon>
        <taxon>Tracheophyta</taxon>
        <taxon>Spermatophyta</taxon>
        <taxon>Magnoliopsida</taxon>
        <taxon>eudicotyledons</taxon>
        <taxon>Gunneridae</taxon>
        <taxon>Pentapetalae</taxon>
        <taxon>asterids</taxon>
        <taxon>campanulids</taxon>
        <taxon>Asterales</taxon>
        <taxon>Asteraceae</taxon>
        <taxon>Cichorioideae</taxon>
        <taxon>Cichorieae</taxon>
        <taxon>Lactucinae</taxon>
        <taxon>Lactuca</taxon>
    </lineage>
</organism>
<keyword evidence="4" id="KW-1185">Reference proteome</keyword>
<dbReference type="PROSITE" id="PS51782">
    <property type="entry name" value="LYSM"/>
    <property type="match status" value="1"/>
</dbReference>
<protein>
    <recommendedName>
        <fullName evidence="2">LysM domain-containing protein</fullName>
    </recommendedName>
</protein>
<dbReference type="Proteomes" id="UP001157418">
    <property type="component" value="Unassembled WGS sequence"/>
</dbReference>
<evidence type="ECO:0000256" key="1">
    <source>
        <dbReference type="SAM" id="MobiDB-lite"/>
    </source>
</evidence>
<comment type="caution">
    <text evidence="3">The sequence shown here is derived from an EMBL/GenBank/DDBJ whole genome shotgun (WGS) entry which is preliminary data.</text>
</comment>
<dbReference type="SUPFAM" id="SSF54106">
    <property type="entry name" value="LysM domain"/>
    <property type="match status" value="1"/>
</dbReference>
<dbReference type="InterPro" id="IPR036779">
    <property type="entry name" value="LysM_dom_sf"/>
</dbReference>
<evidence type="ECO:0000313" key="4">
    <source>
        <dbReference type="Proteomes" id="UP001157418"/>
    </source>
</evidence>
<dbReference type="EMBL" id="CAKMRJ010005413">
    <property type="protein sequence ID" value="CAH1443407.1"/>
    <property type="molecule type" value="Genomic_DNA"/>
</dbReference>
<name>A0AAU9NZI6_9ASTR</name>
<evidence type="ECO:0000313" key="3">
    <source>
        <dbReference type="EMBL" id="CAH1443407.1"/>
    </source>
</evidence>
<dbReference type="PANTHER" id="PTHR20932">
    <property type="entry name" value="LYSM AND PUTATIVE PEPTIDOGLYCAN-BINDING DOMAIN-CONTAINING PROTEIN"/>
    <property type="match status" value="1"/>
</dbReference>
<gene>
    <name evidence="3" type="ORF">LVIROSA_LOCUS29322</name>
</gene>
<evidence type="ECO:0000259" key="2">
    <source>
        <dbReference type="PROSITE" id="PS51782"/>
    </source>
</evidence>
<dbReference type="InterPro" id="IPR045030">
    <property type="entry name" value="LYSM1-4"/>
</dbReference>
<feature type="region of interest" description="Disordered" evidence="1">
    <location>
        <begin position="111"/>
        <end position="145"/>
    </location>
</feature>
<reference evidence="3 4" key="1">
    <citation type="submission" date="2022-01" db="EMBL/GenBank/DDBJ databases">
        <authorList>
            <person name="Xiong W."/>
            <person name="Schranz E."/>
        </authorList>
    </citation>
    <scope>NUCLEOTIDE SEQUENCE [LARGE SCALE GENOMIC DNA]</scope>
</reference>
<dbReference type="CDD" id="cd00118">
    <property type="entry name" value="LysM"/>
    <property type="match status" value="1"/>
</dbReference>
<sequence length="349" mass="37482">MRIQRRNSGCGVNFWNQQLDRGLLMESPPPSKLLPINDSSSPFMQSSLPTSSGVGGSSVGDGGFGYIEHTVTKFDTLAGVAIKYGVEVADIKKMNGLTTDLQMFARKTLHIPLPGRHPPSPIMSNGQGPKHSEMTPPRQRQRHSDMLDSIKSLKLSSSSSSSPRNISPSMDALRDYYGLKPTDQTGPNSHPPLGLHRKCKSLANGMSEQGGNGNAIPVTNGIHDSDSDTWYDRWMRRRRSEIDLQNQTPETMLKPDTSNSNGAFAAAGGKGLALRPKAASRTAGDADGLPNMPPLKLGESVITEASNGVKKSSSSPSFHEMQSNAAIARPIFDGLPKPISGRKNKAAID</sequence>
<dbReference type="Gene3D" id="3.10.350.10">
    <property type="entry name" value="LysM domain"/>
    <property type="match status" value="1"/>
</dbReference>
<dbReference type="InterPro" id="IPR018392">
    <property type="entry name" value="LysM"/>
</dbReference>
<accession>A0AAU9NZI6</accession>
<dbReference type="PANTHER" id="PTHR20932:SF55">
    <property type="entry name" value="LYSM DOMAIN-CONTAINING PROTEIN"/>
    <property type="match status" value="1"/>
</dbReference>
<dbReference type="SMART" id="SM00257">
    <property type="entry name" value="LysM"/>
    <property type="match status" value="1"/>
</dbReference>
<dbReference type="AlphaFoldDB" id="A0AAU9NZI6"/>
<dbReference type="Pfam" id="PF01476">
    <property type="entry name" value="LysM"/>
    <property type="match status" value="1"/>
</dbReference>
<proteinExistence type="predicted"/>
<feature type="domain" description="LysM" evidence="2">
    <location>
        <begin position="67"/>
        <end position="111"/>
    </location>
</feature>